<organism evidence="3 4">
    <name type="scientific">Calycomorphotria hydatis</name>
    <dbReference type="NCBI Taxonomy" id="2528027"/>
    <lineage>
        <taxon>Bacteria</taxon>
        <taxon>Pseudomonadati</taxon>
        <taxon>Planctomycetota</taxon>
        <taxon>Planctomycetia</taxon>
        <taxon>Planctomycetales</taxon>
        <taxon>Planctomycetaceae</taxon>
        <taxon>Calycomorphotria</taxon>
    </lineage>
</organism>
<evidence type="ECO:0000259" key="2">
    <source>
        <dbReference type="Pfam" id="PF13524"/>
    </source>
</evidence>
<accession>A0A517TEF0</accession>
<dbReference type="KEGG" id="chya:V22_40190"/>
<dbReference type="OrthoDB" id="110463at2"/>
<feature type="domain" description="Spore protein YkvP/CgeB glycosyl transferase-like" evidence="2">
    <location>
        <begin position="263"/>
        <end position="403"/>
    </location>
</feature>
<dbReference type="Pfam" id="PF13524">
    <property type="entry name" value="Glyco_trans_1_2"/>
    <property type="match status" value="1"/>
</dbReference>
<keyword evidence="4" id="KW-1185">Reference proteome</keyword>
<evidence type="ECO:0000256" key="1">
    <source>
        <dbReference type="SAM" id="MobiDB-lite"/>
    </source>
</evidence>
<gene>
    <name evidence="3" type="ORF">V22_40190</name>
</gene>
<dbReference type="InterPro" id="IPR055259">
    <property type="entry name" value="YkvP/CgeB_Glyco_trans-like"/>
</dbReference>
<dbReference type="Proteomes" id="UP000319976">
    <property type="component" value="Chromosome"/>
</dbReference>
<proteinExistence type="predicted"/>
<name>A0A517TEF0_9PLAN</name>
<dbReference type="AlphaFoldDB" id="A0A517TEF0"/>
<dbReference type="EMBL" id="CP036316">
    <property type="protein sequence ID" value="QDT66748.1"/>
    <property type="molecule type" value="Genomic_DNA"/>
</dbReference>
<evidence type="ECO:0000313" key="4">
    <source>
        <dbReference type="Proteomes" id="UP000319976"/>
    </source>
</evidence>
<feature type="region of interest" description="Disordered" evidence="1">
    <location>
        <begin position="413"/>
        <end position="437"/>
    </location>
</feature>
<sequence>MIESVAIHAPCQESANSKLQTIRDPNLPLCWLLARSPFPIVITPSIVWEFTRIYSDFLSAMRSFRFSIKTPVPTQQEAHRWGDFHFARGIQAALKRAGHQTRIDLWTEWSRPSSEPDEIVLVIRGLQRYTPRAEHINLLWNISNPDNLTSEESADYDHVFVASPRKIPIDPQTTKSTSVLLQATDPELLREDPIEQTILRLPHPPLLFIGNSRRPEVSLSKELRLALSGHGRFTLKNITLGARAVLNSVLGEKSAANRNYSRKIVEDALQSGIALSVIGANWNGLIPRECILGTYAPYSSLAHYYRSCNILLNDHWPRMSQHGFISNRIFDAGAAGAFVISDYMPELKDIFGDDVVMYHDAADLKQLIEHYLHADNERGEKAAALHTRVIAEHTFDQRVNQIIGVVEQILRQRSGNSEESNPANKLPTTGISTIEQS</sequence>
<dbReference type="RefSeq" id="WP_145266106.1">
    <property type="nucleotide sequence ID" value="NZ_CP036316.1"/>
</dbReference>
<evidence type="ECO:0000313" key="3">
    <source>
        <dbReference type="EMBL" id="QDT66748.1"/>
    </source>
</evidence>
<reference evidence="3 4" key="1">
    <citation type="submission" date="2019-02" db="EMBL/GenBank/DDBJ databases">
        <title>Deep-cultivation of Planctomycetes and their phenomic and genomic characterization uncovers novel biology.</title>
        <authorList>
            <person name="Wiegand S."/>
            <person name="Jogler M."/>
            <person name="Boedeker C."/>
            <person name="Pinto D."/>
            <person name="Vollmers J."/>
            <person name="Rivas-Marin E."/>
            <person name="Kohn T."/>
            <person name="Peeters S.H."/>
            <person name="Heuer A."/>
            <person name="Rast P."/>
            <person name="Oberbeckmann S."/>
            <person name="Bunk B."/>
            <person name="Jeske O."/>
            <person name="Meyerdierks A."/>
            <person name="Storesund J.E."/>
            <person name="Kallscheuer N."/>
            <person name="Luecker S."/>
            <person name="Lage O.M."/>
            <person name="Pohl T."/>
            <person name="Merkel B.J."/>
            <person name="Hornburger P."/>
            <person name="Mueller R.-W."/>
            <person name="Bruemmer F."/>
            <person name="Labrenz M."/>
            <person name="Spormann A.M."/>
            <person name="Op den Camp H."/>
            <person name="Overmann J."/>
            <person name="Amann R."/>
            <person name="Jetten M.S.M."/>
            <person name="Mascher T."/>
            <person name="Medema M.H."/>
            <person name="Devos D.P."/>
            <person name="Kaster A.-K."/>
            <person name="Ovreas L."/>
            <person name="Rohde M."/>
            <person name="Galperin M.Y."/>
            <person name="Jogler C."/>
        </authorList>
    </citation>
    <scope>NUCLEOTIDE SEQUENCE [LARGE SCALE GENOMIC DNA]</scope>
    <source>
        <strain evidence="3 4">V22</strain>
    </source>
</reference>
<protein>
    <recommendedName>
        <fullName evidence="2">Spore protein YkvP/CgeB glycosyl transferase-like domain-containing protein</fullName>
    </recommendedName>
</protein>